<feature type="domain" description="Epoxide hydrolase N-terminal" evidence="4">
    <location>
        <begin position="4"/>
        <end position="108"/>
    </location>
</feature>
<accession>A0ABZ0WU76</accession>
<dbReference type="EMBL" id="CP139965">
    <property type="protein sequence ID" value="WQD80949.1"/>
    <property type="molecule type" value="Genomic_DNA"/>
</dbReference>
<dbReference type="Pfam" id="PF06441">
    <property type="entry name" value="EHN"/>
    <property type="match status" value="1"/>
</dbReference>
<reference evidence="5 6" key="1">
    <citation type="submission" date="2023-12" db="EMBL/GenBank/DDBJ databases">
        <title>Genome sequencing and assembly of bacterial species from a model synthetic community.</title>
        <authorList>
            <person name="Hogle S.L."/>
        </authorList>
    </citation>
    <scope>NUCLEOTIDE SEQUENCE [LARGE SCALE GENOMIC DNA]</scope>
    <source>
        <strain evidence="5 6">HAMBI 2494</strain>
    </source>
</reference>
<dbReference type="InterPro" id="IPR010497">
    <property type="entry name" value="Epoxide_hydro_N"/>
</dbReference>
<evidence type="ECO:0000256" key="1">
    <source>
        <dbReference type="ARBA" id="ARBA00010088"/>
    </source>
</evidence>
<dbReference type="Proteomes" id="UP001325479">
    <property type="component" value="Chromosome"/>
</dbReference>
<keyword evidence="6" id="KW-1185">Reference proteome</keyword>
<dbReference type="RefSeq" id="WP_114814347.1">
    <property type="nucleotide sequence ID" value="NZ_CP139965.1"/>
</dbReference>
<keyword evidence="2" id="KW-0058">Aromatic hydrocarbons catabolism</keyword>
<keyword evidence="3 5" id="KW-0378">Hydrolase</keyword>
<comment type="similarity">
    <text evidence="1">Belongs to the peptidase S33 family.</text>
</comment>
<evidence type="ECO:0000256" key="3">
    <source>
        <dbReference type="ARBA" id="ARBA00022801"/>
    </source>
</evidence>
<dbReference type="InterPro" id="IPR029058">
    <property type="entry name" value="AB_hydrolase_fold"/>
</dbReference>
<proteinExistence type="inferred from homology"/>
<evidence type="ECO:0000256" key="2">
    <source>
        <dbReference type="ARBA" id="ARBA00022797"/>
    </source>
</evidence>
<gene>
    <name evidence="5" type="ORF">U0042_09745</name>
</gene>
<dbReference type="SUPFAM" id="SSF53474">
    <property type="entry name" value="alpha/beta-Hydrolases"/>
    <property type="match status" value="1"/>
</dbReference>
<evidence type="ECO:0000259" key="4">
    <source>
        <dbReference type="Pfam" id="PF06441"/>
    </source>
</evidence>
<evidence type="ECO:0000313" key="6">
    <source>
        <dbReference type="Proteomes" id="UP001325479"/>
    </source>
</evidence>
<sequence length="389" mass="43380">MELRDFKINVPDGQIADLKLRLRNTRFPASLDAEQWDDGASLAFVRRLTDYWLHRFDWRAQEARLNRLPQFLATVDGHDIHFVYQTGKGPAPVPLVLTHGWPGSFVEMEHVIPLLTDPASHGGDAADAFHVVVPSLPGFGFSAAPAGSGVSAHHVAGLWLELMNGLGFDRFAAQGGDIGAGVSMWLARRFPGQIIGAHLNYIPGSFRPSLTDDLPPVTVDEQAYLDTVAAWSAAEGAYAAVQSTKPQTLSYAMSDSPVGLAAWIVEKFRSWSDCDGDLERVFTMDQLLTDISLYWFGHMLDASFRIYRENRLRPLAFGPHERVATPLGVALFPRELPTPPRSWVERVFDVQRWTPMPRGGHFAALEQPELLVEDIRAFFRPLRRMSDPL</sequence>
<dbReference type="Gene3D" id="3.40.50.1820">
    <property type="entry name" value="alpha/beta hydrolase"/>
    <property type="match status" value="1"/>
</dbReference>
<evidence type="ECO:0000313" key="5">
    <source>
        <dbReference type="EMBL" id="WQD80949.1"/>
    </source>
</evidence>
<dbReference type="PRINTS" id="PR00412">
    <property type="entry name" value="EPOXHYDRLASE"/>
</dbReference>
<dbReference type="PANTHER" id="PTHR21661:SF35">
    <property type="entry name" value="EPOXIDE HYDROLASE"/>
    <property type="match status" value="1"/>
</dbReference>
<dbReference type="PIRSF" id="PIRSF001112">
    <property type="entry name" value="Epoxide_hydrolase"/>
    <property type="match status" value="1"/>
</dbReference>
<dbReference type="InterPro" id="IPR000639">
    <property type="entry name" value="Epox_hydrolase-like"/>
</dbReference>
<name>A0ABZ0WU76_9BURK</name>
<protein>
    <submittedName>
        <fullName evidence="5">Epoxide hydrolase</fullName>
    </submittedName>
</protein>
<dbReference type="GO" id="GO:0016787">
    <property type="term" value="F:hydrolase activity"/>
    <property type="evidence" value="ECO:0007669"/>
    <property type="project" value="UniProtKB-KW"/>
</dbReference>
<dbReference type="InterPro" id="IPR016292">
    <property type="entry name" value="Epoxide_hydrolase"/>
</dbReference>
<organism evidence="5 6">
    <name type="scientific">Paraburkholderia kururiensis</name>
    <dbReference type="NCBI Taxonomy" id="984307"/>
    <lineage>
        <taxon>Bacteria</taxon>
        <taxon>Pseudomonadati</taxon>
        <taxon>Pseudomonadota</taxon>
        <taxon>Betaproteobacteria</taxon>
        <taxon>Burkholderiales</taxon>
        <taxon>Burkholderiaceae</taxon>
        <taxon>Paraburkholderia</taxon>
    </lineage>
</organism>
<dbReference type="PANTHER" id="PTHR21661">
    <property type="entry name" value="EPOXIDE HYDROLASE 1-RELATED"/>
    <property type="match status" value="1"/>
</dbReference>